<dbReference type="GO" id="GO:0003863">
    <property type="term" value="F:branched-chain 2-oxo acid dehydrogenase activity"/>
    <property type="evidence" value="ECO:0007669"/>
    <property type="project" value="UniProtKB-EC"/>
</dbReference>
<protein>
    <recommendedName>
        <fullName evidence="4">2-oxoisovalerate dehydrogenase subunit alpha</fullName>
        <ecNumber evidence="4">1.2.4.4</ecNumber>
    </recommendedName>
    <alternativeName>
        <fullName evidence="4">Branched-chain alpha-keto acid dehydrogenase E1 component alpha chain</fullName>
    </alternativeName>
</protein>
<evidence type="ECO:0000256" key="1">
    <source>
        <dbReference type="ARBA" id="ARBA00001964"/>
    </source>
</evidence>
<evidence type="ECO:0000256" key="2">
    <source>
        <dbReference type="ARBA" id="ARBA00023002"/>
    </source>
</evidence>
<dbReference type="SUPFAM" id="SSF52518">
    <property type="entry name" value="Thiamin diphosphate-binding fold (THDP-binding)"/>
    <property type="match status" value="1"/>
</dbReference>
<dbReference type="AlphaFoldDB" id="A0A0U3HLV5"/>
<dbReference type="PANTHER" id="PTHR43380:SF1">
    <property type="entry name" value="2-OXOISOVALERATE DEHYDROGENASE SUBUNIT ALPHA, MITOCHONDRIAL"/>
    <property type="match status" value="1"/>
</dbReference>
<evidence type="ECO:0000256" key="4">
    <source>
        <dbReference type="RuleBase" id="RU365014"/>
    </source>
</evidence>
<keyword evidence="2 4" id="KW-0560">Oxidoreductase</keyword>
<gene>
    <name evidence="6" type="ORF">AT705_02430</name>
</gene>
<evidence type="ECO:0000313" key="6">
    <source>
        <dbReference type="EMBL" id="ALU41880.1"/>
    </source>
</evidence>
<comment type="similarity">
    <text evidence="4">Belongs to the BCKDHA family.</text>
</comment>
<dbReference type="KEGG" id="prr:AT705_02430"/>
<evidence type="ECO:0000313" key="7">
    <source>
        <dbReference type="Proteomes" id="UP000069015"/>
    </source>
</evidence>
<dbReference type="FunFam" id="3.40.50.970:FF:000055">
    <property type="entry name" value="2-oxoisovalerate dehydrogenase subunit alpha"/>
    <property type="match status" value="1"/>
</dbReference>
<dbReference type="EMBL" id="CP013611">
    <property type="protein sequence ID" value="ALU41880.1"/>
    <property type="molecule type" value="Genomic_DNA"/>
</dbReference>
<dbReference type="GO" id="GO:0009083">
    <property type="term" value="P:branched-chain amino acid catabolic process"/>
    <property type="evidence" value="ECO:0007669"/>
    <property type="project" value="TreeGrafter"/>
</dbReference>
<dbReference type="Pfam" id="PF00676">
    <property type="entry name" value="E1_dh"/>
    <property type="match status" value="1"/>
</dbReference>
<comment type="catalytic activity">
    <reaction evidence="4">
        <text>N(6)-[(R)-lipoyl]-L-lysyl-[protein] + 3-methyl-2-oxobutanoate + H(+) = N(6)-[(R)-S(8)-2-methylpropanoyldihydrolipoyl]-L-lysyl-[protein] + CO2</text>
        <dbReference type="Rhea" id="RHEA:13457"/>
        <dbReference type="Rhea" id="RHEA-COMP:10474"/>
        <dbReference type="Rhea" id="RHEA-COMP:10497"/>
        <dbReference type="ChEBI" id="CHEBI:11851"/>
        <dbReference type="ChEBI" id="CHEBI:15378"/>
        <dbReference type="ChEBI" id="CHEBI:16526"/>
        <dbReference type="ChEBI" id="CHEBI:83099"/>
        <dbReference type="ChEBI" id="CHEBI:83142"/>
        <dbReference type="EC" id="1.2.4.4"/>
    </reaction>
</comment>
<proteinExistence type="inferred from homology"/>
<dbReference type="PANTHER" id="PTHR43380">
    <property type="entry name" value="2-OXOISOVALERATE DEHYDROGENASE SUBUNIT ALPHA, MITOCHONDRIAL"/>
    <property type="match status" value="1"/>
</dbReference>
<dbReference type="EC" id="1.2.4.4" evidence="4"/>
<evidence type="ECO:0000256" key="3">
    <source>
        <dbReference type="ARBA" id="ARBA00023052"/>
    </source>
</evidence>
<dbReference type="InterPro" id="IPR050771">
    <property type="entry name" value="Alpha-ketoacid_DH_E1_comp"/>
</dbReference>
<dbReference type="Gene3D" id="3.40.50.970">
    <property type="match status" value="1"/>
</dbReference>
<comment type="function">
    <text evidence="4">The branched-chain alpha-keto dehydrogenase complex catalyzes the overall conversion of alpha-keto acids to acyl-CoA and CO(2). It contains multiple copies of three enzymatic components: branched-chain alpha-keto acid decarboxylase (E1), lipoamide acyltransferase (E2) and lipoamide dehydrogenase (E3).</text>
</comment>
<accession>A0A0U3HLV5</accession>
<name>A0A0U3HLV5_9GAMM</name>
<dbReference type="Proteomes" id="UP000069015">
    <property type="component" value="Chromosome 1"/>
</dbReference>
<dbReference type="CDD" id="cd02000">
    <property type="entry name" value="TPP_E1_PDC_ADC_BCADC"/>
    <property type="match status" value="1"/>
</dbReference>
<organism evidence="6 7">
    <name type="scientific">Pseudoalteromonas rubra</name>
    <dbReference type="NCBI Taxonomy" id="43658"/>
    <lineage>
        <taxon>Bacteria</taxon>
        <taxon>Pseudomonadati</taxon>
        <taxon>Pseudomonadota</taxon>
        <taxon>Gammaproteobacteria</taxon>
        <taxon>Alteromonadales</taxon>
        <taxon>Pseudoalteromonadaceae</taxon>
        <taxon>Pseudoalteromonas</taxon>
    </lineage>
</organism>
<dbReference type="InterPro" id="IPR001017">
    <property type="entry name" value="DH_E1"/>
</dbReference>
<dbReference type="InterPro" id="IPR029061">
    <property type="entry name" value="THDP-binding"/>
</dbReference>
<evidence type="ECO:0000259" key="5">
    <source>
        <dbReference type="Pfam" id="PF00676"/>
    </source>
</evidence>
<sequence>MTNPNNISLNISHALEFIDGHALNIPTLKILSEDGDILDGATAPDLNKETALRIYSTMRFIRLLDERMQAAQRQGRISFYMQCLGEEAAITASAAALKQEDMIMAQYREQAALHYRGFSLEQFMNQLFSNEKDLGKGRQMPVHYGSNELHYLTISSPLGTQIPQATGYAYGQKLKHIDAQSGELSSEIDNVTICYFGEGAASEGDFHAGLNMAAVHKAPVLFFARNNGYAISTPADEQFKGDGIASRGVGYGIKTIRVDGADTLAVYAATQKAREIAVTTGEPVLIESIAYRLGAHSTSDDPSGYRTKDEEAEFKSNCPVARFKAWLLKQGWLNEEEDEAQKDKIREEILAALKVAEKIQKPALEELVSDVYDTPIPALQKQYEELKEHIKQHPDAYPITAGRIK</sequence>
<reference evidence="6 7" key="1">
    <citation type="submission" date="2015-12" db="EMBL/GenBank/DDBJ databases">
        <title>Complete genome sequence of Pseudoalteromonas rubra SCSIO 6842, harboring a conjugative plasmid.</title>
        <authorList>
            <person name="Li B."/>
            <person name="Wang X."/>
        </authorList>
    </citation>
    <scope>NUCLEOTIDE SEQUENCE [LARGE SCALE GENOMIC DNA]</scope>
    <source>
        <strain evidence="6 7">SCSIO 6842</strain>
    </source>
</reference>
<keyword evidence="3 4" id="KW-0786">Thiamine pyrophosphate</keyword>
<dbReference type="RefSeq" id="WP_058795330.1">
    <property type="nucleotide sequence ID" value="NZ_CP013611.1"/>
</dbReference>
<comment type="cofactor">
    <cofactor evidence="1 4">
        <name>thiamine diphosphate</name>
        <dbReference type="ChEBI" id="CHEBI:58937"/>
    </cofactor>
</comment>
<feature type="domain" description="Dehydrogenase E1 component" evidence="5">
    <location>
        <begin position="56"/>
        <end position="363"/>
    </location>
</feature>